<name>A0ABW2QQ75_9BURK</name>
<proteinExistence type="predicted"/>
<dbReference type="Proteomes" id="UP001596501">
    <property type="component" value="Unassembled WGS sequence"/>
</dbReference>
<organism evidence="1 2">
    <name type="scientific">Hydrogenophaga atypica</name>
    <dbReference type="NCBI Taxonomy" id="249409"/>
    <lineage>
        <taxon>Bacteria</taxon>
        <taxon>Pseudomonadati</taxon>
        <taxon>Pseudomonadota</taxon>
        <taxon>Betaproteobacteria</taxon>
        <taxon>Burkholderiales</taxon>
        <taxon>Comamonadaceae</taxon>
        <taxon>Hydrogenophaga</taxon>
    </lineage>
</organism>
<dbReference type="EMBL" id="JBHTCA010000035">
    <property type="protein sequence ID" value="MFC7411534.1"/>
    <property type="molecule type" value="Genomic_DNA"/>
</dbReference>
<evidence type="ECO:0000313" key="2">
    <source>
        <dbReference type="Proteomes" id="UP001596501"/>
    </source>
</evidence>
<evidence type="ECO:0000313" key="1">
    <source>
        <dbReference type="EMBL" id="MFC7411534.1"/>
    </source>
</evidence>
<sequence length="155" mass="17826">MLIPVNMSPHYKGELPGLDELAQQVARFGLCPEYWGLRRDEWVNPSLEHPYIYLHVSDHRRAFPVSQVVTSAFEAGYYWRFWGFFPGDTGPQSPVVQRKPDDLRFCLELHPFPANHGKQQEWVAYRNEAIQFLTRAMSDLSDAMALCRAEATPSG</sequence>
<protein>
    <submittedName>
        <fullName evidence="1">Uncharacterized protein</fullName>
    </submittedName>
</protein>
<comment type="caution">
    <text evidence="1">The sequence shown here is derived from an EMBL/GenBank/DDBJ whole genome shotgun (WGS) entry which is preliminary data.</text>
</comment>
<dbReference type="RefSeq" id="WP_382228066.1">
    <property type="nucleotide sequence ID" value="NZ_JBHTCA010000035.1"/>
</dbReference>
<gene>
    <name evidence="1" type="ORF">ACFQPB_21985</name>
</gene>
<reference evidence="2" key="1">
    <citation type="journal article" date="2019" name="Int. J. Syst. Evol. Microbiol.">
        <title>The Global Catalogue of Microorganisms (GCM) 10K type strain sequencing project: providing services to taxonomists for standard genome sequencing and annotation.</title>
        <authorList>
            <consortium name="The Broad Institute Genomics Platform"/>
            <consortium name="The Broad Institute Genome Sequencing Center for Infectious Disease"/>
            <person name="Wu L."/>
            <person name="Ma J."/>
        </authorList>
    </citation>
    <scope>NUCLEOTIDE SEQUENCE [LARGE SCALE GENOMIC DNA]</scope>
    <source>
        <strain evidence="2">CGMCC 1.12371</strain>
    </source>
</reference>
<accession>A0ABW2QQ75</accession>
<keyword evidence="2" id="KW-1185">Reference proteome</keyword>